<reference evidence="2" key="1">
    <citation type="journal article" date="2020" name="Nature">
        <title>Giant virus diversity and host interactions through global metagenomics.</title>
        <authorList>
            <person name="Schulz F."/>
            <person name="Roux S."/>
            <person name="Paez-Espino D."/>
            <person name="Jungbluth S."/>
            <person name="Walsh D.A."/>
            <person name="Denef V.J."/>
            <person name="McMahon K.D."/>
            <person name="Konstantinidis K.T."/>
            <person name="Eloe-Fadrosh E.A."/>
            <person name="Kyrpides N.C."/>
            <person name="Woyke T."/>
        </authorList>
    </citation>
    <scope>NUCLEOTIDE SEQUENCE</scope>
    <source>
        <strain evidence="2">GVMAG-M-3300009182-46</strain>
    </source>
</reference>
<evidence type="ECO:0000313" key="2">
    <source>
        <dbReference type="EMBL" id="QHT35929.1"/>
    </source>
</evidence>
<feature type="region of interest" description="Disordered" evidence="1">
    <location>
        <begin position="35"/>
        <end position="63"/>
    </location>
</feature>
<feature type="region of interest" description="Disordered" evidence="1">
    <location>
        <begin position="165"/>
        <end position="189"/>
    </location>
</feature>
<dbReference type="EMBL" id="MN739028">
    <property type="protein sequence ID" value="QHT35929.1"/>
    <property type="molecule type" value="Genomic_DNA"/>
</dbReference>
<organism evidence="2">
    <name type="scientific">viral metagenome</name>
    <dbReference type="NCBI Taxonomy" id="1070528"/>
    <lineage>
        <taxon>unclassified sequences</taxon>
        <taxon>metagenomes</taxon>
        <taxon>organismal metagenomes</taxon>
    </lineage>
</organism>
<name>A0A6C0F5U5_9ZZZZ</name>
<protein>
    <submittedName>
        <fullName evidence="2">Uncharacterized protein</fullName>
    </submittedName>
</protein>
<evidence type="ECO:0000256" key="1">
    <source>
        <dbReference type="SAM" id="MobiDB-lite"/>
    </source>
</evidence>
<dbReference type="AlphaFoldDB" id="A0A6C0F5U5"/>
<sequence length="332" mass="35316">MMNKALFLFLILLFGLILCSFLGGYCKRDGFTNASTNDESSSNSVTNPVSTSDHPDTGSTNYDNYNHYSGSSYPAIFYGPNGATARVIQTNGNDTIVITQKNGNTEIFYIDTNKNNKKEADITSKVFTGPNGGSGQIITTSNGAKVLKITLPNGNSFVFTPTNSYINDGSQTSDNTTNTNSDTTNQTSDYSNAYKQSFYNNPTTTNSVSGAVVTGPNGNTAAVVTGPNGNTYAATNYDPSAYYNSLPPGVPASQIPPGSEDLYILKSEIVPPVCPACPACPPSTDAKKCQPCPPCARCPEPSFECKKVPNYSSFNPDQMPVPVMSDFSSFGM</sequence>
<feature type="compositionally biased region" description="Low complexity" evidence="1">
    <location>
        <begin position="170"/>
        <end position="189"/>
    </location>
</feature>
<feature type="compositionally biased region" description="Low complexity" evidence="1">
    <location>
        <begin position="40"/>
        <end position="52"/>
    </location>
</feature>
<accession>A0A6C0F5U5</accession>
<proteinExistence type="predicted"/>